<comment type="caution">
    <text evidence="3">The sequence shown here is derived from an EMBL/GenBank/DDBJ whole genome shotgun (WGS) entry which is preliminary data.</text>
</comment>
<evidence type="ECO:0000313" key="3">
    <source>
        <dbReference type="EMBL" id="MFG6431529.1"/>
    </source>
</evidence>
<accession>A0ABW7F624</accession>
<gene>
    <name evidence="3" type="ORF">ACG00Y_16540</name>
</gene>
<evidence type="ECO:0000259" key="2">
    <source>
        <dbReference type="Pfam" id="PF07589"/>
    </source>
</evidence>
<keyword evidence="4" id="KW-1185">Reference proteome</keyword>
<name>A0ABW7F624_9BURK</name>
<organism evidence="3 4">
    <name type="scientific">Pelomonas parva</name>
    <dbReference type="NCBI Taxonomy" id="3299032"/>
    <lineage>
        <taxon>Bacteria</taxon>
        <taxon>Pseudomonadati</taxon>
        <taxon>Pseudomonadota</taxon>
        <taxon>Betaproteobacteria</taxon>
        <taxon>Burkholderiales</taxon>
        <taxon>Sphaerotilaceae</taxon>
        <taxon>Roseateles</taxon>
    </lineage>
</organism>
<sequence length="235" mass="24237">MTTTFAALPCLPARSKTRPHGLRRAAQWLATLALAPLAASAQVATLPDAAPLTAVYDFSALAPGSYTTFTGSFGAVGFTASQMYAGSDARLVRTTPAFYGPGFAWYDNLLFASGIEGVRLDFATPLHDFGAGAIGNITGGYVMTLRLYADDVLLGSVSASGSAGWQGNSGVTFIGAHSATAFDRVEITGPAYGFAMNHLAIGQVAAPVPEPASAALMALGMAGIALAARRRQRRD</sequence>
<reference evidence="3 4" key="1">
    <citation type="submission" date="2024-08" db="EMBL/GenBank/DDBJ databases">
        <authorList>
            <person name="Lu H."/>
        </authorList>
    </citation>
    <scope>NUCLEOTIDE SEQUENCE [LARGE SCALE GENOMIC DNA]</scope>
    <source>
        <strain evidence="3 4">LYH14W</strain>
    </source>
</reference>
<dbReference type="InterPro" id="IPR013424">
    <property type="entry name" value="Ice-binding_C"/>
</dbReference>
<dbReference type="Proteomes" id="UP001606210">
    <property type="component" value="Unassembled WGS sequence"/>
</dbReference>
<proteinExistence type="predicted"/>
<feature type="domain" description="Ice-binding protein C-terminal" evidence="2">
    <location>
        <begin position="207"/>
        <end position="231"/>
    </location>
</feature>
<feature type="chain" id="PRO_5045734193" evidence="1">
    <location>
        <begin position="42"/>
        <end position="235"/>
    </location>
</feature>
<evidence type="ECO:0000313" key="4">
    <source>
        <dbReference type="Proteomes" id="UP001606210"/>
    </source>
</evidence>
<dbReference type="EMBL" id="JBIGHV010000006">
    <property type="protein sequence ID" value="MFG6431529.1"/>
    <property type="molecule type" value="Genomic_DNA"/>
</dbReference>
<dbReference type="RefSeq" id="WP_394480672.1">
    <property type="nucleotide sequence ID" value="NZ_JBIGHV010000006.1"/>
</dbReference>
<evidence type="ECO:0000256" key="1">
    <source>
        <dbReference type="SAM" id="SignalP"/>
    </source>
</evidence>
<protein>
    <submittedName>
        <fullName evidence="3">PEP-CTERM sorting domain-containing protein</fullName>
    </submittedName>
</protein>
<dbReference type="Pfam" id="PF07589">
    <property type="entry name" value="PEP-CTERM"/>
    <property type="match status" value="1"/>
</dbReference>
<feature type="signal peptide" evidence="1">
    <location>
        <begin position="1"/>
        <end position="41"/>
    </location>
</feature>
<keyword evidence="1" id="KW-0732">Signal</keyword>
<dbReference type="NCBIfam" id="TIGR02595">
    <property type="entry name" value="PEP_CTERM"/>
    <property type="match status" value="1"/>
</dbReference>